<dbReference type="AlphaFoldDB" id="A0A0A9D7W2"/>
<protein>
    <submittedName>
        <fullName evidence="2">SGR1</fullName>
    </submittedName>
</protein>
<reference evidence="2" key="1">
    <citation type="submission" date="2014-09" db="EMBL/GenBank/DDBJ databases">
        <authorList>
            <person name="Magalhaes I.L.F."/>
            <person name="Oliveira U."/>
            <person name="Santos F.R."/>
            <person name="Vidigal T.H.D.A."/>
            <person name="Brescovit A.D."/>
            <person name="Santos A.J."/>
        </authorList>
    </citation>
    <scope>NUCLEOTIDE SEQUENCE</scope>
    <source>
        <tissue evidence="2">Shoot tissue taken approximately 20 cm above the soil surface</tissue>
    </source>
</reference>
<evidence type="ECO:0000256" key="1">
    <source>
        <dbReference type="SAM" id="MobiDB-lite"/>
    </source>
</evidence>
<proteinExistence type="predicted"/>
<feature type="compositionally biased region" description="Basic and acidic residues" evidence="1">
    <location>
        <begin position="169"/>
        <end position="179"/>
    </location>
</feature>
<dbReference type="EMBL" id="GBRH01215112">
    <property type="protein sequence ID" value="JAD82783.1"/>
    <property type="molecule type" value="Transcribed_RNA"/>
</dbReference>
<feature type="region of interest" description="Disordered" evidence="1">
    <location>
        <begin position="158"/>
        <end position="179"/>
    </location>
</feature>
<evidence type="ECO:0000313" key="2">
    <source>
        <dbReference type="EMBL" id="JAD82783.1"/>
    </source>
</evidence>
<accession>A0A0A9D7W2</accession>
<reference evidence="2" key="2">
    <citation type="journal article" date="2015" name="Data Brief">
        <title>Shoot transcriptome of the giant reed, Arundo donax.</title>
        <authorList>
            <person name="Barrero R.A."/>
            <person name="Guerrero F.D."/>
            <person name="Moolhuijzen P."/>
            <person name="Goolsby J.A."/>
            <person name="Tidwell J."/>
            <person name="Bellgard S.E."/>
            <person name="Bellgard M.I."/>
        </authorList>
    </citation>
    <scope>NUCLEOTIDE SEQUENCE</scope>
    <source>
        <tissue evidence="2">Shoot tissue taken approximately 20 cm above the soil surface</tissue>
    </source>
</reference>
<organism evidence="2">
    <name type="scientific">Arundo donax</name>
    <name type="common">Giant reed</name>
    <name type="synonym">Donax arundinaceus</name>
    <dbReference type="NCBI Taxonomy" id="35708"/>
    <lineage>
        <taxon>Eukaryota</taxon>
        <taxon>Viridiplantae</taxon>
        <taxon>Streptophyta</taxon>
        <taxon>Embryophyta</taxon>
        <taxon>Tracheophyta</taxon>
        <taxon>Spermatophyta</taxon>
        <taxon>Magnoliopsida</taxon>
        <taxon>Liliopsida</taxon>
        <taxon>Poales</taxon>
        <taxon>Poaceae</taxon>
        <taxon>PACMAD clade</taxon>
        <taxon>Arundinoideae</taxon>
        <taxon>Arundineae</taxon>
        <taxon>Arundo</taxon>
    </lineage>
</organism>
<sequence>MRSSRKCPPEMWQWTCSDIRPRTFFHSATTSSRCSRLYHPCSCARLMVCETASVRLAVTSLCVSVYVRGSTGFPAGCLLFASSTPRNSTFSFDASKIAGPNSLAVGTTYRLRRASWGRRRNTTTAPEPCCLSWEIGSRDMVEAEVAAAMLAPWNGPKVAGKLGPRKAPQRMDRARAVAT</sequence>
<name>A0A0A9D7W2_ARUDO</name>